<evidence type="ECO:0000256" key="1">
    <source>
        <dbReference type="SAM" id="MobiDB-lite"/>
    </source>
</evidence>
<feature type="compositionally biased region" description="Polar residues" evidence="1">
    <location>
        <begin position="138"/>
        <end position="147"/>
    </location>
</feature>
<keyword evidence="3" id="KW-1185">Reference proteome</keyword>
<reference evidence="3" key="1">
    <citation type="submission" date="2023-07" db="EMBL/GenBank/DDBJ databases">
        <title>30 novel species of actinomycetes from the DSMZ collection.</title>
        <authorList>
            <person name="Nouioui I."/>
        </authorList>
    </citation>
    <scope>NUCLEOTIDE SEQUENCE [LARGE SCALE GENOMIC DNA]</scope>
    <source>
        <strain evidence="3">DSM 45834</strain>
    </source>
</reference>
<dbReference type="EMBL" id="JAVREJ010000018">
    <property type="protein sequence ID" value="MDT0352427.1"/>
    <property type="molecule type" value="Genomic_DNA"/>
</dbReference>
<sequence length="147" mass="14380">MATHVKRSGEPDGPSVTGADAVTIPAPASITPGRDPASSFLAGYPSARVEHSETGGQDADDAAAGMLTGYPGGRTADHVHAGTHGLDPATGVLAGYPGPRATHTETGGQGLDDPAAGVLTGYPGTRAPGRADADTAGTEPTTTDVAP</sequence>
<evidence type="ECO:0000313" key="2">
    <source>
        <dbReference type="EMBL" id="MDT0352427.1"/>
    </source>
</evidence>
<accession>A0ABU2NEN7</accession>
<organism evidence="2 3">
    <name type="scientific">Pseudonocardia charpentierae</name>
    <dbReference type="NCBI Taxonomy" id="3075545"/>
    <lineage>
        <taxon>Bacteria</taxon>
        <taxon>Bacillati</taxon>
        <taxon>Actinomycetota</taxon>
        <taxon>Actinomycetes</taxon>
        <taxon>Pseudonocardiales</taxon>
        <taxon>Pseudonocardiaceae</taxon>
        <taxon>Pseudonocardia</taxon>
    </lineage>
</organism>
<gene>
    <name evidence="2" type="ORF">RM445_23140</name>
</gene>
<feature type="region of interest" description="Disordered" evidence="1">
    <location>
        <begin position="1"/>
        <end position="147"/>
    </location>
</feature>
<name>A0ABU2NEN7_9PSEU</name>
<dbReference type="RefSeq" id="WP_311558932.1">
    <property type="nucleotide sequence ID" value="NZ_JAVREJ010000018.1"/>
</dbReference>
<protein>
    <submittedName>
        <fullName evidence="2">Uncharacterized protein</fullName>
    </submittedName>
</protein>
<proteinExistence type="predicted"/>
<evidence type="ECO:0000313" key="3">
    <source>
        <dbReference type="Proteomes" id="UP001183202"/>
    </source>
</evidence>
<dbReference type="Proteomes" id="UP001183202">
    <property type="component" value="Unassembled WGS sequence"/>
</dbReference>
<comment type="caution">
    <text evidence="2">The sequence shown here is derived from an EMBL/GenBank/DDBJ whole genome shotgun (WGS) entry which is preliminary data.</text>
</comment>